<dbReference type="NCBIfam" id="NF006719">
    <property type="entry name" value="PRK09257.1"/>
    <property type="match status" value="1"/>
</dbReference>
<evidence type="ECO:0000313" key="9">
    <source>
        <dbReference type="EMBL" id="CRZ09342.1"/>
    </source>
</evidence>
<evidence type="ECO:0000259" key="8">
    <source>
        <dbReference type="Pfam" id="PF00155"/>
    </source>
</evidence>
<dbReference type="Gene3D" id="3.90.1150.10">
    <property type="entry name" value="Aspartate Aminotransferase, domain 1"/>
    <property type="match status" value="1"/>
</dbReference>
<evidence type="ECO:0000256" key="2">
    <source>
        <dbReference type="ARBA" id="ARBA00007441"/>
    </source>
</evidence>
<dbReference type="GO" id="GO:0006520">
    <property type="term" value="P:amino acid metabolic process"/>
    <property type="evidence" value="ECO:0007669"/>
    <property type="project" value="InterPro"/>
</dbReference>
<comment type="catalytic activity">
    <reaction evidence="7">
        <text>L-aspartate + 2-oxoglutarate = oxaloacetate + L-glutamate</text>
        <dbReference type="Rhea" id="RHEA:21824"/>
        <dbReference type="ChEBI" id="CHEBI:16452"/>
        <dbReference type="ChEBI" id="CHEBI:16810"/>
        <dbReference type="ChEBI" id="CHEBI:29985"/>
        <dbReference type="ChEBI" id="CHEBI:29991"/>
        <dbReference type="EC" id="2.6.1.1"/>
    </reaction>
</comment>
<dbReference type="InterPro" id="IPR015422">
    <property type="entry name" value="PyrdxlP-dep_Trfase_small"/>
</dbReference>
<evidence type="ECO:0000256" key="7">
    <source>
        <dbReference type="RuleBase" id="RU000480"/>
    </source>
</evidence>
<dbReference type="EMBL" id="HACM01008900">
    <property type="protein sequence ID" value="CRZ09342.1"/>
    <property type="molecule type" value="Transcribed_RNA"/>
</dbReference>
<feature type="domain" description="Aminotransferase class I/classII large" evidence="8">
    <location>
        <begin position="30"/>
        <end position="401"/>
    </location>
</feature>
<dbReference type="InterPro" id="IPR000796">
    <property type="entry name" value="Asp_trans"/>
</dbReference>
<protein>
    <recommendedName>
        <fullName evidence="7">Aspartate aminotransferase</fullName>
        <ecNumber evidence="7">2.6.1.1</ecNumber>
    </recommendedName>
</protein>
<dbReference type="InterPro" id="IPR004839">
    <property type="entry name" value="Aminotransferase_I/II_large"/>
</dbReference>
<evidence type="ECO:0000256" key="3">
    <source>
        <dbReference type="ARBA" id="ARBA00011738"/>
    </source>
</evidence>
<dbReference type="PRINTS" id="PR00799">
    <property type="entry name" value="TRANSAMINASE"/>
</dbReference>
<keyword evidence="6" id="KW-0663">Pyridoxal phosphate</keyword>
<organism evidence="9">
    <name type="scientific">Spongospora subterranea</name>
    <dbReference type="NCBI Taxonomy" id="70186"/>
    <lineage>
        <taxon>Eukaryota</taxon>
        <taxon>Sar</taxon>
        <taxon>Rhizaria</taxon>
        <taxon>Endomyxa</taxon>
        <taxon>Phytomyxea</taxon>
        <taxon>Plasmodiophorida</taxon>
        <taxon>Plasmodiophoridae</taxon>
        <taxon>Spongospora</taxon>
    </lineage>
</organism>
<dbReference type="GO" id="GO:0030170">
    <property type="term" value="F:pyridoxal phosphate binding"/>
    <property type="evidence" value="ECO:0007669"/>
    <property type="project" value="InterPro"/>
</dbReference>
<name>A0A0H5R6G1_9EUKA</name>
<accession>A0A0H5R6G1</accession>
<dbReference type="AlphaFoldDB" id="A0A0H5R6G1"/>
<dbReference type="PANTHER" id="PTHR11879">
    <property type="entry name" value="ASPARTATE AMINOTRANSFERASE"/>
    <property type="match status" value="1"/>
</dbReference>
<dbReference type="GO" id="GO:0004069">
    <property type="term" value="F:L-aspartate:2-oxoglutarate aminotransferase activity"/>
    <property type="evidence" value="ECO:0007669"/>
    <property type="project" value="UniProtKB-EC"/>
</dbReference>
<dbReference type="PROSITE" id="PS00105">
    <property type="entry name" value="AA_TRANSFER_CLASS_1"/>
    <property type="match status" value="1"/>
</dbReference>
<keyword evidence="5 7" id="KW-0808">Transferase</keyword>
<dbReference type="InterPro" id="IPR004838">
    <property type="entry name" value="NHTrfase_class1_PyrdxlP-BS"/>
</dbReference>
<evidence type="ECO:0000256" key="1">
    <source>
        <dbReference type="ARBA" id="ARBA00001933"/>
    </source>
</evidence>
<dbReference type="CDD" id="cd00609">
    <property type="entry name" value="AAT_like"/>
    <property type="match status" value="1"/>
</dbReference>
<evidence type="ECO:0000256" key="6">
    <source>
        <dbReference type="ARBA" id="ARBA00022898"/>
    </source>
</evidence>
<dbReference type="Pfam" id="PF00155">
    <property type="entry name" value="Aminotran_1_2"/>
    <property type="match status" value="1"/>
</dbReference>
<evidence type="ECO:0000256" key="5">
    <source>
        <dbReference type="ARBA" id="ARBA00022679"/>
    </source>
</evidence>
<dbReference type="SUPFAM" id="SSF53383">
    <property type="entry name" value="PLP-dependent transferases"/>
    <property type="match status" value="1"/>
</dbReference>
<comment type="cofactor">
    <cofactor evidence="1">
        <name>pyridoxal 5'-phosphate</name>
        <dbReference type="ChEBI" id="CHEBI:597326"/>
    </cofactor>
</comment>
<dbReference type="EC" id="2.6.1.1" evidence="7"/>
<dbReference type="PANTHER" id="PTHR11879:SF55">
    <property type="entry name" value="GLUTAMATE OXALOACETATE TRANSAMINASE 1, ISOFORM B"/>
    <property type="match status" value="1"/>
</dbReference>
<dbReference type="FunFam" id="3.40.640.10:FF:000066">
    <property type="entry name" value="Aspartate aminotransferase"/>
    <property type="match status" value="1"/>
</dbReference>
<keyword evidence="4 7" id="KW-0032">Aminotransferase</keyword>
<comment type="similarity">
    <text evidence="2">Belongs to the class-I pyridoxal-phosphate-dependent aminotransferase family.</text>
</comment>
<comment type="miscellaneous">
    <text evidence="7">In eukaryotes there are cytoplasmic, mitochondrial and chloroplastic isozymes.</text>
</comment>
<sequence>MAGSGFADVPVSPPNYVFHLQAQYKVDTSKDKINLGIGAYKTEEGKTYILDVVKKAERAVMNDPNIDKEYLPICGDPEFVNLSQKLILGSSSSVIAEGRVCGAQAVSGTGALRLCAEFISQWLPNSMVMISDPTWENHSEILKRARVPYATYRYWDNDKRGLNLDGMIEDILCAPNHSVILLHACAHNPTGVDPTKEQWAQIAAAMKTKSHYAFFDSAYQGFATGDLDNDAWAVRYFADKNFEMFLAQSFSKNLGLYGERVGCASIVCANKSVMPSVSSQLPLLIRPMYSNPPKHGMYIAKFILSNPNLFEEWKKELSVMSNRIFSMRQLLYDELVKLKTPSPSGDWKHIITQIGMFSFTGLTPAQAEKMVKQYHVYMFDNGRISMPGLTKASAPYLAQSIHNVVMSRDTEKSVSAL</sequence>
<proteinExistence type="inferred from homology"/>
<dbReference type="Gene3D" id="3.40.640.10">
    <property type="entry name" value="Type I PLP-dependent aspartate aminotransferase-like (Major domain)"/>
    <property type="match status" value="1"/>
</dbReference>
<evidence type="ECO:0000256" key="4">
    <source>
        <dbReference type="ARBA" id="ARBA00022576"/>
    </source>
</evidence>
<comment type="subunit">
    <text evidence="3 7">Homodimer.</text>
</comment>
<dbReference type="FunFam" id="3.90.1150.10:FF:000001">
    <property type="entry name" value="Aspartate aminotransferase"/>
    <property type="match status" value="1"/>
</dbReference>
<dbReference type="InterPro" id="IPR015424">
    <property type="entry name" value="PyrdxlP-dep_Trfase"/>
</dbReference>
<dbReference type="InterPro" id="IPR015421">
    <property type="entry name" value="PyrdxlP-dep_Trfase_major"/>
</dbReference>
<reference evidence="9" key="1">
    <citation type="submission" date="2015-04" db="EMBL/GenBank/DDBJ databases">
        <title>The genome sequence of the plant pathogenic Rhizarian Plasmodiophora brassicae reveals insights in its biotrophic life cycle and the origin of chitin synthesis.</title>
        <authorList>
            <person name="Schwelm A."/>
            <person name="Fogelqvist J."/>
            <person name="Knaust A."/>
            <person name="Julke S."/>
            <person name="Lilja T."/>
            <person name="Dhandapani V."/>
            <person name="Bonilla-Rosso G."/>
            <person name="Karlsson M."/>
            <person name="Shevchenko A."/>
            <person name="Choi S.R."/>
            <person name="Kim H.G."/>
            <person name="Park J.Y."/>
            <person name="Lim Y.P."/>
            <person name="Ludwig-Muller J."/>
            <person name="Dixelius C."/>
        </authorList>
    </citation>
    <scope>NUCLEOTIDE SEQUENCE</scope>
    <source>
        <tissue evidence="9">Potato root galls</tissue>
    </source>
</reference>